<evidence type="ECO:0000313" key="1">
    <source>
        <dbReference type="EMBL" id="CEK63389.1"/>
    </source>
</evidence>
<dbReference type="EMBL" id="HACG01016524">
    <property type="protein sequence ID" value="CEK63389.1"/>
    <property type="molecule type" value="Transcribed_RNA"/>
</dbReference>
<dbReference type="SUPFAM" id="SSF50494">
    <property type="entry name" value="Trypsin-like serine proteases"/>
    <property type="match status" value="1"/>
</dbReference>
<proteinExistence type="predicted"/>
<sequence length="304" mass="34905">MIAPMCEKIHQHGSFFNVDDFSIEDLPEEISHPSTYVWLRNCFPLIVRLLGKGTASGRACLIHQELRQTIQCEKNNCPYLKEFGPNHILYGGIGIITNQHVVTNDKEAAATNIEFFYNSNWRENVVKEYGHKLHTTNRKMDYSMFSCFVHNKELITMVATFDTRRNFSWLTIPKKIRESARKFAIVISHPHGASKRLSIGDVIERKIHIKSDKEYEILKIVRNIYDLCEKSGPAGVSRFEAYWRQVLDIDLPYTVTWYTAPTCRGSSGAPVYMGSTVLEYGEEINQAHTHRGVDNSNGYNNCFT</sequence>
<reference evidence="1" key="1">
    <citation type="submission" date="2014-12" db="EMBL/GenBank/DDBJ databases">
        <title>Insight into the proteome of Arion vulgaris.</title>
        <authorList>
            <person name="Aradska J."/>
            <person name="Bulat T."/>
            <person name="Smidak R."/>
            <person name="Sarate P."/>
            <person name="Gangsoo J."/>
            <person name="Sialana F."/>
            <person name="Bilban M."/>
            <person name="Lubec G."/>
        </authorList>
    </citation>
    <scope>NUCLEOTIDE SEQUENCE</scope>
    <source>
        <tissue evidence="1">Skin</tissue>
    </source>
</reference>
<dbReference type="InterPro" id="IPR009003">
    <property type="entry name" value="Peptidase_S1_PA"/>
</dbReference>
<protein>
    <submittedName>
        <fullName evidence="1">Uncharacterized protein</fullName>
    </submittedName>
</protein>
<gene>
    <name evidence="1" type="primary">ORF48133</name>
</gene>
<name>A0A0B6Z435_9EUPU</name>
<accession>A0A0B6Z435</accession>
<organism evidence="1">
    <name type="scientific">Arion vulgaris</name>
    <dbReference type="NCBI Taxonomy" id="1028688"/>
    <lineage>
        <taxon>Eukaryota</taxon>
        <taxon>Metazoa</taxon>
        <taxon>Spiralia</taxon>
        <taxon>Lophotrochozoa</taxon>
        <taxon>Mollusca</taxon>
        <taxon>Gastropoda</taxon>
        <taxon>Heterobranchia</taxon>
        <taxon>Euthyneura</taxon>
        <taxon>Panpulmonata</taxon>
        <taxon>Eupulmonata</taxon>
        <taxon>Stylommatophora</taxon>
        <taxon>Helicina</taxon>
        <taxon>Arionoidea</taxon>
        <taxon>Arionidae</taxon>
        <taxon>Arion</taxon>
    </lineage>
</organism>
<dbReference type="AlphaFoldDB" id="A0A0B6Z435"/>